<organism evidence="1">
    <name type="scientific">Arion vulgaris</name>
    <dbReference type="NCBI Taxonomy" id="1028688"/>
    <lineage>
        <taxon>Eukaryota</taxon>
        <taxon>Metazoa</taxon>
        <taxon>Spiralia</taxon>
        <taxon>Lophotrochozoa</taxon>
        <taxon>Mollusca</taxon>
        <taxon>Gastropoda</taxon>
        <taxon>Heterobranchia</taxon>
        <taxon>Euthyneura</taxon>
        <taxon>Panpulmonata</taxon>
        <taxon>Eupulmonata</taxon>
        <taxon>Stylommatophora</taxon>
        <taxon>Helicina</taxon>
        <taxon>Arionoidea</taxon>
        <taxon>Arionidae</taxon>
        <taxon>Arion</taxon>
    </lineage>
</organism>
<evidence type="ECO:0000313" key="1">
    <source>
        <dbReference type="EMBL" id="CEK51626.1"/>
    </source>
</evidence>
<gene>
    <name evidence="1" type="primary">ORF13924</name>
</gene>
<name>A0A0B6Y715_9EUPU</name>
<reference evidence="1" key="1">
    <citation type="submission" date="2014-12" db="EMBL/GenBank/DDBJ databases">
        <title>Insight into the proteome of Arion vulgaris.</title>
        <authorList>
            <person name="Aradska J."/>
            <person name="Bulat T."/>
            <person name="Smidak R."/>
            <person name="Sarate P."/>
            <person name="Gangsoo J."/>
            <person name="Sialana F."/>
            <person name="Bilban M."/>
            <person name="Lubec G."/>
        </authorList>
    </citation>
    <scope>NUCLEOTIDE SEQUENCE</scope>
    <source>
        <tissue evidence="1">Skin</tissue>
    </source>
</reference>
<dbReference type="EMBL" id="HACG01004761">
    <property type="protein sequence ID" value="CEK51626.1"/>
    <property type="molecule type" value="Transcribed_RNA"/>
</dbReference>
<sequence>MGRRTVKMEVMKKTVLFAVKNIFSVLMDNAYGKRGFVMEIQTVHLEMMKCFVITTR</sequence>
<accession>A0A0B6Y715</accession>
<proteinExistence type="predicted"/>
<dbReference type="AlphaFoldDB" id="A0A0B6Y715"/>
<protein>
    <submittedName>
        <fullName evidence="1">Uncharacterized protein</fullName>
    </submittedName>
</protein>